<evidence type="ECO:0000313" key="2">
    <source>
        <dbReference type="EMBL" id="MPC66375.1"/>
    </source>
</evidence>
<gene>
    <name evidence="2" type="ORF">E2C01_060522</name>
</gene>
<protein>
    <submittedName>
        <fullName evidence="2">Uncharacterized protein</fullName>
    </submittedName>
</protein>
<dbReference type="EMBL" id="VSRR010024669">
    <property type="protein sequence ID" value="MPC66375.1"/>
    <property type="molecule type" value="Genomic_DNA"/>
</dbReference>
<name>A0A5B7H9N9_PORTR</name>
<dbReference type="AlphaFoldDB" id="A0A5B7H9N9"/>
<feature type="region of interest" description="Disordered" evidence="1">
    <location>
        <begin position="1"/>
        <end position="81"/>
    </location>
</feature>
<organism evidence="2 3">
    <name type="scientific">Portunus trituberculatus</name>
    <name type="common">Swimming crab</name>
    <name type="synonym">Neptunus trituberculatus</name>
    <dbReference type="NCBI Taxonomy" id="210409"/>
    <lineage>
        <taxon>Eukaryota</taxon>
        <taxon>Metazoa</taxon>
        <taxon>Ecdysozoa</taxon>
        <taxon>Arthropoda</taxon>
        <taxon>Crustacea</taxon>
        <taxon>Multicrustacea</taxon>
        <taxon>Malacostraca</taxon>
        <taxon>Eumalacostraca</taxon>
        <taxon>Eucarida</taxon>
        <taxon>Decapoda</taxon>
        <taxon>Pleocyemata</taxon>
        <taxon>Brachyura</taxon>
        <taxon>Eubrachyura</taxon>
        <taxon>Portunoidea</taxon>
        <taxon>Portunidae</taxon>
        <taxon>Portuninae</taxon>
        <taxon>Portunus</taxon>
    </lineage>
</organism>
<keyword evidence="3" id="KW-1185">Reference proteome</keyword>
<proteinExistence type="predicted"/>
<evidence type="ECO:0000256" key="1">
    <source>
        <dbReference type="SAM" id="MobiDB-lite"/>
    </source>
</evidence>
<comment type="caution">
    <text evidence="2">The sequence shown here is derived from an EMBL/GenBank/DDBJ whole genome shotgun (WGS) entry which is preliminary data.</text>
</comment>
<sequence>MQGEGAEGVEGAEVKVEAERRDVCPRGGEEQSTGGRVVPRQDHPVLGGAVTEAGVGSGEPVCGDSVSDDHGVNDFVGEEPP</sequence>
<accession>A0A5B7H9N9</accession>
<feature type="compositionally biased region" description="Basic and acidic residues" evidence="1">
    <location>
        <begin position="12"/>
        <end position="29"/>
    </location>
</feature>
<dbReference type="Proteomes" id="UP000324222">
    <property type="component" value="Unassembled WGS sequence"/>
</dbReference>
<evidence type="ECO:0000313" key="3">
    <source>
        <dbReference type="Proteomes" id="UP000324222"/>
    </source>
</evidence>
<reference evidence="2 3" key="1">
    <citation type="submission" date="2019-05" db="EMBL/GenBank/DDBJ databases">
        <title>Another draft genome of Portunus trituberculatus and its Hox gene families provides insights of decapod evolution.</title>
        <authorList>
            <person name="Jeong J.-H."/>
            <person name="Song I."/>
            <person name="Kim S."/>
            <person name="Choi T."/>
            <person name="Kim D."/>
            <person name="Ryu S."/>
            <person name="Kim W."/>
        </authorList>
    </citation>
    <scope>NUCLEOTIDE SEQUENCE [LARGE SCALE GENOMIC DNA]</scope>
    <source>
        <tissue evidence="2">Muscle</tissue>
    </source>
</reference>